<accession>A0A8H3J4I8</accession>
<evidence type="ECO:0000313" key="1">
    <source>
        <dbReference type="EMBL" id="CAF9940597.1"/>
    </source>
</evidence>
<dbReference type="EMBL" id="CAJPDT010000133">
    <property type="protein sequence ID" value="CAF9940597.1"/>
    <property type="molecule type" value="Genomic_DNA"/>
</dbReference>
<keyword evidence="2" id="KW-1185">Reference proteome</keyword>
<name>A0A8H3J4I8_9LECA</name>
<sequence length="182" mass="20166">MSFQTVSRSFNGETQLGHLDTKLGIVWDPTEAGENNWNACHSPGFTGPGFLRQVYAVASRNGPFHKGKPDAIQLCAHYLRWQYPQKFKLSSSVEPAWIEVVVPEAQVILDSAQKTPMDLRTGELLDRILAHELTHLTKAGLSADYPPNFYGPNGWNYSVQYSNVGDKNAENLAMLGFAATLI</sequence>
<proteinExistence type="predicted"/>
<evidence type="ECO:0000313" key="2">
    <source>
        <dbReference type="Proteomes" id="UP000664534"/>
    </source>
</evidence>
<comment type="caution">
    <text evidence="1">The sequence shown here is derived from an EMBL/GenBank/DDBJ whole genome shotgun (WGS) entry which is preliminary data.</text>
</comment>
<dbReference type="Proteomes" id="UP000664534">
    <property type="component" value="Unassembled WGS sequence"/>
</dbReference>
<dbReference type="AlphaFoldDB" id="A0A8H3J4I8"/>
<reference evidence="1" key="1">
    <citation type="submission" date="2021-03" db="EMBL/GenBank/DDBJ databases">
        <authorList>
            <person name="Tagirdzhanova G."/>
        </authorList>
    </citation>
    <scope>NUCLEOTIDE SEQUENCE</scope>
</reference>
<organism evidence="1 2">
    <name type="scientific">Imshaugia aleurites</name>
    <dbReference type="NCBI Taxonomy" id="172621"/>
    <lineage>
        <taxon>Eukaryota</taxon>
        <taxon>Fungi</taxon>
        <taxon>Dikarya</taxon>
        <taxon>Ascomycota</taxon>
        <taxon>Pezizomycotina</taxon>
        <taxon>Lecanoromycetes</taxon>
        <taxon>OSLEUM clade</taxon>
        <taxon>Lecanoromycetidae</taxon>
        <taxon>Lecanorales</taxon>
        <taxon>Lecanorineae</taxon>
        <taxon>Parmeliaceae</taxon>
        <taxon>Imshaugia</taxon>
    </lineage>
</organism>
<protein>
    <submittedName>
        <fullName evidence="1">Uncharacterized protein</fullName>
    </submittedName>
</protein>
<gene>
    <name evidence="1" type="ORF">IMSHALPRED_002094</name>
</gene>